<evidence type="ECO:0000256" key="1">
    <source>
        <dbReference type="SAM" id="SignalP"/>
    </source>
</evidence>
<gene>
    <name evidence="2" type="ORF">JI744_12380</name>
</gene>
<dbReference type="AlphaFoldDB" id="A0A8J7MPT3"/>
<name>A0A8J7MPT3_9RHOB</name>
<evidence type="ECO:0000313" key="2">
    <source>
        <dbReference type="EMBL" id="MBL4928905.1"/>
    </source>
</evidence>
<sequence>MRHHPMIGLFLALCLALTSVSLAVARVQAPMAGWVEVCGTTGAMAVDADGRPVGPVHLCPDCIAAFAVADLHGAQPDAVPPQGWAHLAVGHLLPSQWAMPLLTVEARGPPPRF</sequence>
<proteinExistence type="predicted"/>
<evidence type="ECO:0008006" key="4">
    <source>
        <dbReference type="Google" id="ProtNLM"/>
    </source>
</evidence>
<feature type="signal peptide" evidence="1">
    <location>
        <begin position="1"/>
        <end position="25"/>
    </location>
</feature>
<dbReference type="RefSeq" id="WP_202661379.1">
    <property type="nucleotide sequence ID" value="NZ_JAESVP010000005.1"/>
</dbReference>
<feature type="chain" id="PRO_5035273496" description="DUF2946 domain-containing protein" evidence="1">
    <location>
        <begin position="26"/>
        <end position="113"/>
    </location>
</feature>
<reference evidence="2" key="1">
    <citation type="submission" date="2021-01" db="EMBL/GenBank/DDBJ databases">
        <title>Genome seq and assembly of Tabrizicola sp. KVB23.</title>
        <authorList>
            <person name="Chhetri G."/>
        </authorList>
    </citation>
    <scope>NUCLEOTIDE SEQUENCE</scope>
    <source>
        <strain evidence="2">KVB23</strain>
    </source>
</reference>
<comment type="caution">
    <text evidence="2">The sequence shown here is derived from an EMBL/GenBank/DDBJ whole genome shotgun (WGS) entry which is preliminary data.</text>
</comment>
<evidence type="ECO:0000313" key="3">
    <source>
        <dbReference type="Proteomes" id="UP000619033"/>
    </source>
</evidence>
<dbReference type="EMBL" id="JAESVP010000005">
    <property type="protein sequence ID" value="MBL4928905.1"/>
    <property type="molecule type" value="Genomic_DNA"/>
</dbReference>
<keyword evidence="3" id="KW-1185">Reference proteome</keyword>
<dbReference type="Proteomes" id="UP000619033">
    <property type="component" value="Unassembled WGS sequence"/>
</dbReference>
<protein>
    <recommendedName>
        <fullName evidence="4">DUF2946 domain-containing protein</fullName>
    </recommendedName>
</protein>
<keyword evidence="1" id="KW-0732">Signal</keyword>
<organism evidence="2 3">
    <name type="scientific">Fuscibacter oryzae</name>
    <dbReference type="NCBI Taxonomy" id="2803939"/>
    <lineage>
        <taxon>Bacteria</taxon>
        <taxon>Pseudomonadati</taxon>
        <taxon>Pseudomonadota</taxon>
        <taxon>Alphaproteobacteria</taxon>
        <taxon>Rhodobacterales</taxon>
        <taxon>Paracoccaceae</taxon>
        <taxon>Fuscibacter</taxon>
    </lineage>
</organism>
<accession>A0A8J7MPT3</accession>